<dbReference type="GO" id="GO:0003677">
    <property type="term" value="F:DNA binding"/>
    <property type="evidence" value="ECO:0007669"/>
    <property type="project" value="UniProtKB-UniRule"/>
</dbReference>
<feature type="domain" description="Tyr recombinase" evidence="6">
    <location>
        <begin position="163"/>
        <end position="367"/>
    </location>
</feature>
<keyword evidence="4" id="KW-0233">DNA recombination</keyword>
<keyword evidence="2" id="KW-0229">DNA integration</keyword>
<dbReference type="GO" id="GO:0006310">
    <property type="term" value="P:DNA recombination"/>
    <property type="evidence" value="ECO:0007669"/>
    <property type="project" value="UniProtKB-KW"/>
</dbReference>
<dbReference type="PANTHER" id="PTHR30629:SF2">
    <property type="entry name" value="PROPHAGE INTEGRASE INTS-RELATED"/>
    <property type="match status" value="1"/>
</dbReference>
<keyword evidence="9" id="KW-1185">Reference proteome</keyword>
<dbReference type="InterPro" id="IPR044068">
    <property type="entry name" value="CB"/>
</dbReference>
<evidence type="ECO:0000256" key="1">
    <source>
        <dbReference type="ARBA" id="ARBA00008857"/>
    </source>
</evidence>
<evidence type="ECO:0000256" key="4">
    <source>
        <dbReference type="ARBA" id="ARBA00023172"/>
    </source>
</evidence>
<reference evidence="8 9" key="1">
    <citation type="submission" date="2018-02" db="EMBL/GenBank/DDBJ databases">
        <title>Genomic Encyclopedia of Archaeal and Bacterial Type Strains, Phase II (KMG-II): from individual species to whole genera.</title>
        <authorList>
            <person name="Goeker M."/>
        </authorList>
    </citation>
    <scope>NUCLEOTIDE SEQUENCE [LARGE SCALE GENOMIC DNA]</scope>
    <source>
        <strain evidence="8 9">YU 961-1</strain>
    </source>
</reference>
<accession>A0A2S6GC07</accession>
<name>A0A2S6GC07_9PSEU</name>
<dbReference type="OrthoDB" id="4529782at2"/>
<dbReference type="InterPro" id="IPR050808">
    <property type="entry name" value="Phage_Integrase"/>
</dbReference>
<dbReference type="CDD" id="cd01189">
    <property type="entry name" value="INT_ICEBs1_C_like"/>
    <property type="match status" value="1"/>
</dbReference>
<dbReference type="Gene3D" id="1.10.150.130">
    <property type="match status" value="1"/>
</dbReference>
<evidence type="ECO:0000259" key="7">
    <source>
        <dbReference type="PROSITE" id="PS51900"/>
    </source>
</evidence>
<protein>
    <submittedName>
        <fullName evidence="8">Integrase</fullName>
    </submittedName>
</protein>
<dbReference type="PROSITE" id="PS51898">
    <property type="entry name" value="TYR_RECOMBINASE"/>
    <property type="match status" value="1"/>
</dbReference>
<dbReference type="SUPFAM" id="SSF56349">
    <property type="entry name" value="DNA breaking-rejoining enzymes"/>
    <property type="match status" value="1"/>
</dbReference>
<proteinExistence type="inferred from homology"/>
<dbReference type="Gene3D" id="1.10.443.10">
    <property type="entry name" value="Intergrase catalytic core"/>
    <property type="match status" value="1"/>
</dbReference>
<dbReference type="Pfam" id="PF00589">
    <property type="entry name" value="Phage_integrase"/>
    <property type="match status" value="1"/>
</dbReference>
<dbReference type="Proteomes" id="UP000239203">
    <property type="component" value="Unassembled WGS sequence"/>
</dbReference>
<dbReference type="InterPro" id="IPR002104">
    <property type="entry name" value="Integrase_catalytic"/>
</dbReference>
<sequence length="400" mass="44378">MAYAEKCGNNSWRVRYFTDDGTLGSISGFPTKTAARDRAEEINADQRRGTFHDPAAGRITLAEWAVPWFDALDVAPNTTAQYRSLLRNHIEPRWGASALSAITGIAVTAWAKKKRAEGYARSTTSTMVKLLTMMLADAADERLIIANPVRPNRRGRRRHERTPERVWTTPEKALRVALHAAALGGVWAGVLIITGAWTGARWGELLGLRRPNLDLARGTLTIDPDTGALLELGGRFELGPPKTAESARTITLPPFLTTLLGHQLATHSDPFVFLSLEHEHPRRSNFSRRVMRPAADGTLDRPRHRLHLPPVQPGLTFHGLRHSHKTWMIADGIPEVAQARRLGHRVPDKIQDIYSHVAPEVEARLLTNLQHRWDTALATLTELATHETALDTPLLQLAAA</sequence>
<dbReference type="AlphaFoldDB" id="A0A2S6GC07"/>
<keyword evidence="3 5" id="KW-0238">DNA-binding</keyword>
<dbReference type="PROSITE" id="PS51900">
    <property type="entry name" value="CB"/>
    <property type="match status" value="1"/>
</dbReference>
<gene>
    <name evidence="8" type="ORF">CLV40_13834</name>
</gene>
<organism evidence="8 9">
    <name type="scientific">Actinokineospora auranticolor</name>
    <dbReference type="NCBI Taxonomy" id="155976"/>
    <lineage>
        <taxon>Bacteria</taxon>
        <taxon>Bacillati</taxon>
        <taxon>Actinomycetota</taxon>
        <taxon>Actinomycetes</taxon>
        <taxon>Pseudonocardiales</taxon>
        <taxon>Pseudonocardiaceae</taxon>
        <taxon>Actinokineospora</taxon>
    </lineage>
</organism>
<dbReference type="EMBL" id="PTIX01000038">
    <property type="protein sequence ID" value="PPK61885.1"/>
    <property type="molecule type" value="Genomic_DNA"/>
</dbReference>
<dbReference type="PANTHER" id="PTHR30629">
    <property type="entry name" value="PROPHAGE INTEGRASE"/>
    <property type="match status" value="1"/>
</dbReference>
<evidence type="ECO:0000313" key="9">
    <source>
        <dbReference type="Proteomes" id="UP000239203"/>
    </source>
</evidence>
<dbReference type="InterPro" id="IPR010998">
    <property type="entry name" value="Integrase_recombinase_N"/>
</dbReference>
<dbReference type="GO" id="GO:0015074">
    <property type="term" value="P:DNA integration"/>
    <property type="evidence" value="ECO:0007669"/>
    <property type="project" value="UniProtKB-KW"/>
</dbReference>
<feature type="domain" description="Core-binding (CB)" evidence="7">
    <location>
        <begin position="59"/>
        <end position="139"/>
    </location>
</feature>
<evidence type="ECO:0000256" key="3">
    <source>
        <dbReference type="ARBA" id="ARBA00023125"/>
    </source>
</evidence>
<evidence type="ECO:0000313" key="8">
    <source>
        <dbReference type="EMBL" id="PPK61885.1"/>
    </source>
</evidence>
<dbReference type="InterPro" id="IPR013762">
    <property type="entry name" value="Integrase-like_cat_sf"/>
</dbReference>
<evidence type="ECO:0000256" key="2">
    <source>
        <dbReference type="ARBA" id="ARBA00022908"/>
    </source>
</evidence>
<evidence type="ECO:0000259" key="6">
    <source>
        <dbReference type="PROSITE" id="PS51898"/>
    </source>
</evidence>
<evidence type="ECO:0000256" key="5">
    <source>
        <dbReference type="PROSITE-ProRule" id="PRU01248"/>
    </source>
</evidence>
<comment type="similarity">
    <text evidence="1">Belongs to the 'phage' integrase family.</text>
</comment>
<dbReference type="RefSeq" id="WP_104483358.1">
    <property type="nucleotide sequence ID" value="NZ_CP154825.1"/>
</dbReference>
<dbReference type="InterPro" id="IPR011010">
    <property type="entry name" value="DNA_brk_join_enz"/>
</dbReference>
<comment type="caution">
    <text evidence="8">The sequence shown here is derived from an EMBL/GenBank/DDBJ whole genome shotgun (WGS) entry which is preliminary data.</text>
</comment>